<evidence type="ECO:0000256" key="4">
    <source>
        <dbReference type="ARBA" id="ARBA00022801"/>
    </source>
</evidence>
<dbReference type="RefSeq" id="WP_012175974.1">
    <property type="nucleotide sequence ID" value="NC_009943.1"/>
</dbReference>
<dbReference type="InterPro" id="IPR036691">
    <property type="entry name" value="Endo/exonu/phosph_ase_sf"/>
</dbReference>
<reference evidence="10 11" key="1">
    <citation type="submission" date="2007-10" db="EMBL/GenBank/DDBJ databases">
        <title>Complete sequence of Desulfococcus oleovorans Hxd3.</title>
        <authorList>
            <consortium name="US DOE Joint Genome Institute"/>
            <person name="Copeland A."/>
            <person name="Lucas S."/>
            <person name="Lapidus A."/>
            <person name="Barry K."/>
            <person name="Glavina del Rio T."/>
            <person name="Dalin E."/>
            <person name="Tice H."/>
            <person name="Pitluck S."/>
            <person name="Kiss H."/>
            <person name="Brettin T."/>
            <person name="Bruce D."/>
            <person name="Detter J.C."/>
            <person name="Han C."/>
            <person name="Schmutz J."/>
            <person name="Larimer F."/>
            <person name="Land M."/>
            <person name="Hauser L."/>
            <person name="Kyrpides N."/>
            <person name="Kim E."/>
            <person name="Wawrik B."/>
            <person name="Richardson P."/>
        </authorList>
    </citation>
    <scope>NUCLEOTIDE SEQUENCE [LARGE SCALE GENOMIC DNA]</scope>
    <source>
        <strain evidence="11">DSM 6200 / JCM 39069 / Hxd3</strain>
    </source>
</reference>
<accession>A8ZWN1</accession>
<dbReference type="PROSITE" id="PS00726">
    <property type="entry name" value="AP_NUCLEASE_F1_1"/>
    <property type="match status" value="1"/>
</dbReference>
<comment type="similarity">
    <text evidence="2">Belongs to the DNA repair enzymes AP/ExoA family.</text>
</comment>
<gene>
    <name evidence="10" type="ordered locus">Dole_2558</name>
</gene>
<dbReference type="GO" id="GO:0046872">
    <property type="term" value="F:metal ion binding"/>
    <property type="evidence" value="ECO:0007669"/>
    <property type="project" value="UniProtKB-KW"/>
</dbReference>
<dbReference type="PROSITE" id="PS00727">
    <property type="entry name" value="AP_NUCLEASE_F1_2"/>
    <property type="match status" value="1"/>
</dbReference>
<feature type="domain" description="Endonuclease/exonuclease/phosphatase" evidence="9">
    <location>
        <begin position="9"/>
        <end position="253"/>
    </location>
</feature>
<dbReference type="Pfam" id="PF03372">
    <property type="entry name" value="Exo_endo_phos"/>
    <property type="match status" value="1"/>
</dbReference>
<evidence type="ECO:0000256" key="6">
    <source>
        <dbReference type="PIRSR" id="PIRSR604808-1"/>
    </source>
</evidence>
<dbReference type="AlphaFoldDB" id="A8ZWN1"/>
<keyword evidence="4" id="KW-0378">Hydrolase</keyword>
<feature type="binding site" evidence="7">
    <location>
        <position position="253"/>
    </location>
    <ligand>
        <name>Mg(2+)</name>
        <dbReference type="ChEBI" id="CHEBI:18420"/>
        <label>1</label>
    </ligand>
</feature>
<feature type="active site" description="Proton acceptor" evidence="6">
    <location>
        <position position="253"/>
    </location>
</feature>
<evidence type="ECO:0000256" key="3">
    <source>
        <dbReference type="ARBA" id="ARBA00022723"/>
    </source>
</evidence>
<proteinExistence type="inferred from homology"/>
<dbReference type="Proteomes" id="UP000008561">
    <property type="component" value="Chromosome"/>
</dbReference>
<dbReference type="GO" id="GO:0008311">
    <property type="term" value="F:double-stranded DNA 3'-5' DNA exonuclease activity"/>
    <property type="evidence" value="ECO:0007669"/>
    <property type="project" value="TreeGrafter"/>
</dbReference>
<dbReference type="PANTHER" id="PTHR22748">
    <property type="entry name" value="AP ENDONUCLEASE"/>
    <property type="match status" value="1"/>
</dbReference>
<keyword evidence="3 7" id="KW-0479">Metal-binding</keyword>
<comment type="cofactor">
    <cofactor evidence="7">
        <name>Mg(2+)</name>
        <dbReference type="ChEBI" id="CHEBI:18420"/>
    </cofactor>
    <cofactor evidence="7">
        <name>Mn(2+)</name>
        <dbReference type="ChEBI" id="CHEBI:29035"/>
    </cofactor>
    <text evidence="7">Probably binds two magnesium or manganese ions per subunit.</text>
</comment>
<dbReference type="NCBIfam" id="TIGR00633">
    <property type="entry name" value="xth"/>
    <property type="match status" value="1"/>
</dbReference>
<feature type="site" description="Interaction with DNA substrate" evidence="8">
    <location>
        <position position="253"/>
    </location>
</feature>
<protein>
    <submittedName>
        <fullName evidence="10">Exodeoxyribonuclease III</fullName>
        <ecNumber evidence="10">4.2.99.18</ecNumber>
    </submittedName>
</protein>
<dbReference type="GO" id="GO:0008081">
    <property type="term" value="F:phosphoric diester hydrolase activity"/>
    <property type="evidence" value="ECO:0007669"/>
    <property type="project" value="TreeGrafter"/>
</dbReference>
<dbReference type="STRING" id="96561.Dole_2558"/>
<evidence type="ECO:0000256" key="7">
    <source>
        <dbReference type="PIRSR" id="PIRSR604808-2"/>
    </source>
</evidence>
<dbReference type="eggNOG" id="COG0708">
    <property type="taxonomic scope" value="Bacteria"/>
</dbReference>
<evidence type="ECO:0000256" key="5">
    <source>
        <dbReference type="ARBA" id="ARBA00022842"/>
    </source>
</evidence>
<dbReference type="EC" id="4.2.99.18" evidence="10"/>
<feature type="binding site" evidence="7">
    <location>
        <position position="12"/>
    </location>
    <ligand>
        <name>Mg(2+)</name>
        <dbReference type="ChEBI" id="CHEBI:18420"/>
        <label>1</label>
    </ligand>
</feature>
<evidence type="ECO:0000259" key="9">
    <source>
        <dbReference type="Pfam" id="PF03372"/>
    </source>
</evidence>
<dbReference type="PANTHER" id="PTHR22748:SF6">
    <property type="entry name" value="DNA-(APURINIC OR APYRIMIDINIC SITE) ENDONUCLEASE"/>
    <property type="match status" value="1"/>
</dbReference>
<feature type="site" description="Important for catalytic activity" evidence="8">
    <location>
        <position position="225"/>
    </location>
</feature>
<evidence type="ECO:0000256" key="2">
    <source>
        <dbReference type="ARBA" id="ARBA00007092"/>
    </source>
</evidence>
<evidence type="ECO:0000313" key="11">
    <source>
        <dbReference type="Proteomes" id="UP000008561"/>
    </source>
</evidence>
<keyword evidence="5 7" id="KW-0460">Magnesium</keyword>
<name>A8ZWN1_DESOH</name>
<dbReference type="EMBL" id="CP000859">
    <property type="protein sequence ID" value="ABW68362.1"/>
    <property type="molecule type" value="Genomic_DNA"/>
</dbReference>
<keyword evidence="11" id="KW-1185">Reference proteome</keyword>
<evidence type="ECO:0000256" key="8">
    <source>
        <dbReference type="PIRSR" id="PIRSR604808-3"/>
    </source>
</evidence>
<comment type="cofactor">
    <cofactor evidence="1">
        <name>Mn(2+)</name>
        <dbReference type="ChEBI" id="CHEBI:29035"/>
    </cofactor>
</comment>
<dbReference type="InterPro" id="IPR020848">
    <property type="entry name" value="AP_endonuclease_F1_CS"/>
</dbReference>
<dbReference type="NCBIfam" id="TIGR00195">
    <property type="entry name" value="exoDNase_III"/>
    <property type="match status" value="1"/>
</dbReference>
<dbReference type="SUPFAM" id="SSF56219">
    <property type="entry name" value="DNase I-like"/>
    <property type="match status" value="1"/>
</dbReference>
<sequence length="262" mass="30284">MAKRKIKLVSWNVNGLRAVMGKGFLETFKNLDADVVGIQETKLQAPQVTGDMANIEGYTSYWAHATTKKGYSGVAAFSRMPVKNAKTGMGREEYDNEGRIVELDLGDFIFFNIYFPNGQMGEDRLTYKLDFYRDFFAYADAYRKQGRSLVICGDYNTAHNEIDLKNPKANENTSGFMRIERDWLDKISADGYVDTFRHLYPDTVKYSWWTYRFKARERNVGWRIDYFFVTEDIISKGWLKDAFIDNTVYGSDHCPVGLVLEI</sequence>
<dbReference type="InterPro" id="IPR020847">
    <property type="entry name" value="AP_endonuclease_F1_BS"/>
</dbReference>
<evidence type="ECO:0000313" key="10">
    <source>
        <dbReference type="EMBL" id="ABW68362.1"/>
    </source>
</evidence>
<keyword evidence="7" id="KW-0464">Manganese</keyword>
<feature type="binding site" evidence="7">
    <location>
        <position position="40"/>
    </location>
    <ligand>
        <name>Mg(2+)</name>
        <dbReference type="ChEBI" id="CHEBI:18420"/>
        <label>1</label>
    </ligand>
</feature>
<feature type="site" description="Transition state stabilizer" evidence="8">
    <location>
        <position position="156"/>
    </location>
</feature>
<organism evidence="10 11">
    <name type="scientific">Desulfosudis oleivorans (strain DSM 6200 / JCM 39069 / Hxd3)</name>
    <name type="common">Desulfococcus oleovorans</name>
    <dbReference type="NCBI Taxonomy" id="96561"/>
    <lineage>
        <taxon>Bacteria</taxon>
        <taxon>Pseudomonadati</taxon>
        <taxon>Thermodesulfobacteriota</taxon>
        <taxon>Desulfobacteria</taxon>
        <taxon>Desulfobacterales</taxon>
        <taxon>Desulfosudaceae</taxon>
        <taxon>Desulfosudis</taxon>
    </lineage>
</organism>
<dbReference type="FunFam" id="3.60.10.10:FF:000026">
    <property type="entry name" value="Exodeoxyribonuclease III"/>
    <property type="match status" value="1"/>
</dbReference>
<feature type="binding site" evidence="7">
    <location>
        <position position="252"/>
    </location>
    <ligand>
        <name>Mg(2+)</name>
        <dbReference type="ChEBI" id="CHEBI:18420"/>
        <label>1</label>
    </ligand>
</feature>
<feature type="active site" evidence="6">
    <location>
        <position position="114"/>
    </location>
</feature>
<dbReference type="InterPro" id="IPR005135">
    <property type="entry name" value="Endo/exonuclease/phosphatase"/>
</dbReference>
<dbReference type="GO" id="GO:0140078">
    <property type="term" value="F:class I DNA-(apurinic or apyrimidinic site) endonuclease activity"/>
    <property type="evidence" value="ECO:0007669"/>
    <property type="project" value="UniProtKB-EC"/>
</dbReference>
<dbReference type="HOGENOM" id="CLU_027539_1_3_7"/>
<dbReference type="KEGG" id="dol:Dole_2558"/>
<feature type="binding site" evidence="7">
    <location>
        <position position="154"/>
    </location>
    <ligand>
        <name>Mg(2+)</name>
        <dbReference type="ChEBI" id="CHEBI:18420"/>
        <label>1</label>
    </ligand>
</feature>
<dbReference type="PROSITE" id="PS51435">
    <property type="entry name" value="AP_NUCLEASE_F1_4"/>
    <property type="match status" value="1"/>
</dbReference>
<dbReference type="GO" id="GO:0003677">
    <property type="term" value="F:DNA binding"/>
    <property type="evidence" value="ECO:0007669"/>
    <property type="project" value="InterPro"/>
</dbReference>
<feature type="active site" description="Proton donor/acceptor" evidence="6">
    <location>
        <position position="154"/>
    </location>
</feature>
<dbReference type="GO" id="GO:0006284">
    <property type="term" value="P:base-excision repair"/>
    <property type="evidence" value="ECO:0007669"/>
    <property type="project" value="TreeGrafter"/>
</dbReference>
<feature type="binding site" evidence="7">
    <location>
        <position position="156"/>
    </location>
    <ligand>
        <name>Mg(2+)</name>
        <dbReference type="ChEBI" id="CHEBI:18420"/>
        <label>1</label>
    </ligand>
</feature>
<evidence type="ECO:0000256" key="1">
    <source>
        <dbReference type="ARBA" id="ARBA00001936"/>
    </source>
</evidence>
<keyword evidence="10" id="KW-0456">Lyase</keyword>
<dbReference type="InterPro" id="IPR004808">
    <property type="entry name" value="AP_endonuc_1"/>
</dbReference>
<dbReference type="Gene3D" id="3.60.10.10">
    <property type="entry name" value="Endonuclease/exonuclease/phosphatase"/>
    <property type="match status" value="1"/>
</dbReference>